<dbReference type="PANTHER" id="PTHR18934:SF99">
    <property type="entry name" value="ATP-DEPENDENT RNA HELICASE DHX37-RELATED"/>
    <property type="match status" value="1"/>
</dbReference>
<evidence type="ECO:0000256" key="6">
    <source>
        <dbReference type="SAM" id="MobiDB-lite"/>
    </source>
</evidence>
<sequence length="815" mass="93966">TNNSTNDGFWSVKDCQKDDDTESVASDDTRSEILDDYLSEASKPSAALSALVESISAHRQEIEVIKVDLDRKDQEKRILQQQLDAANEEMERQLNDDKKKTAQQEQEFDKLLRKIDQLTAEQNRIKADKDGARKIEQAIKAVDYKGIETEVIQDVLTPKFSLILDHLKKTKTQFGNQLLDKIPQMRFDRKTNVYIVTIIGFPEHHETFKLILKQAQQLLRLKQGAVTFHERKLNKMKNGIRRDLLNVKPKTQLWKQYEKLFIQFIDEKLIEYTKMFSDYIRQKIDPLIEQCISNDMTTIRNEIYNQTNNFMKDNNILIKEIESLKLKGLEEFIQQNITNQRTRLEKKPTPKAIDTLETFIERVRNTMKTNTRYVGHEIKHYNLIPNLLQRLMLYYCSFKIQLPLYESSIELLDKIEKNTVVTIATSTGSGKSTLLPGLLAAEGYDKIIVTQPRRLPCMLISERVNTTMTMVNDPNSQQLAGWAVAGAENNQNAKVIYLTDGLLKERLLHDENFITKDTHLNRSIVFFIDEVHERSVNIDHCLALLARILTLHPDLKSKIKLIISSATLDTSVPKLFRQIPQITFAAFEMPLMGTIYPVTKVARPNENILNIVQELYQDRRRYDQILCFVSSVKEVNECVTLLKKITGGAITAYPLVQSQQASVQQEYIEMGSVFFSTTVAETSLTFPQLKFVIDTGMINVPVYDPQSKRTVLKVGRAAESTIKQRLGRLGRTQPGTYYSLYNFKVEDQRYPIPQICQSDLMNIEFSLRKSPLHKGLEYMKNFLPDKPPQSSIDHTVQELRNLGTLLNFFSPLKLK</sequence>
<dbReference type="Proteomes" id="UP000676336">
    <property type="component" value="Unassembled WGS sequence"/>
</dbReference>
<feature type="domain" description="Helicase C-terminal" evidence="8">
    <location>
        <begin position="610"/>
        <end position="776"/>
    </location>
</feature>
<comment type="caution">
    <text evidence="10">The sequence shown here is derived from an EMBL/GenBank/DDBJ whole genome shotgun (WGS) entry which is preliminary data.</text>
</comment>
<keyword evidence="2" id="KW-0378">Hydrolase</keyword>
<dbReference type="PANTHER" id="PTHR18934">
    <property type="entry name" value="ATP-DEPENDENT RNA HELICASE"/>
    <property type="match status" value="1"/>
</dbReference>
<dbReference type="InterPro" id="IPR027417">
    <property type="entry name" value="P-loop_NTPase"/>
</dbReference>
<dbReference type="InterPro" id="IPR014001">
    <property type="entry name" value="Helicase_ATP-bd"/>
</dbReference>
<evidence type="ECO:0000256" key="3">
    <source>
        <dbReference type="ARBA" id="ARBA00022806"/>
    </source>
</evidence>
<keyword evidence="1" id="KW-0547">Nucleotide-binding</keyword>
<evidence type="ECO:0000256" key="5">
    <source>
        <dbReference type="SAM" id="Coils"/>
    </source>
</evidence>
<evidence type="ECO:0000313" key="9">
    <source>
        <dbReference type="EMBL" id="CAF4149255.1"/>
    </source>
</evidence>
<dbReference type="InterPro" id="IPR001650">
    <property type="entry name" value="Helicase_C-like"/>
</dbReference>
<dbReference type="GO" id="GO:0004386">
    <property type="term" value="F:helicase activity"/>
    <property type="evidence" value="ECO:0007669"/>
    <property type="project" value="UniProtKB-KW"/>
</dbReference>
<organism evidence="10 11">
    <name type="scientific">Rotaria magnacalcarata</name>
    <dbReference type="NCBI Taxonomy" id="392030"/>
    <lineage>
        <taxon>Eukaryota</taxon>
        <taxon>Metazoa</taxon>
        <taxon>Spiralia</taxon>
        <taxon>Gnathifera</taxon>
        <taxon>Rotifera</taxon>
        <taxon>Eurotatoria</taxon>
        <taxon>Bdelloidea</taxon>
        <taxon>Philodinida</taxon>
        <taxon>Philodinidae</taxon>
        <taxon>Rotaria</taxon>
    </lineage>
</organism>
<dbReference type="PROSITE" id="PS51192">
    <property type="entry name" value="HELICASE_ATP_BIND_1"/>
    <property type="match status" value="1"/>
</dbReference>
<gene>
    <name evidence="10" type="ORF">BYL167_LOCUS30184</name>
    <name evidence="9" type="ORF">SMN809_LOCUS19677</name>
</gene>
<feature type="domain" description="Helicase ATP-binding" evidence="7">
    <location>
        <begin position="412"/>
        <end position="586"/>
    </location>
</feature>
<evidence type="ECO:0000313" key="11">
    <source>
        <dbReference type="Proteomes" id="UP000681967"/>
    </source>
</evidence>
<evidence type="ECO:0000259" key="8">
    <source>
        <dbReference type="PROSITE" id="PS51194"/>
    </source>
</evidence>
<evidence type="ECO:0000259" key="7">
    <source>
        <dbReference type="PROSITE" id="PS51192"/>
    </source>
</evidence>
<evidence type="ECO:0000313" key="10">
    <source>
        <dbReference type="EMBL" id="CAF4367762.1"/>
    </source>
</evidence>
<dbReference type="SMART" id="SM00490">
    <property type="entry name" value="HELICc"/>
    <property type="match status" value="1"/>
</dbReference>
<evidence type="ECO:0000256" key="2">
    <source>
        <dbReference type="ARBA" id="ARBA00022801"/>
    </source>
</evidence>
<dbReference type="SUPFAM" id="SSF52540">
    <property type="entry name" value="P-loop containing nucleoside triphosphate hydrolases"/>
    <property type="match status" value="1"/>
</dbReference>
<dbReference type="CDD" id="cd17917">
    <property type="entry name" value="DEXHc_RHA-like"/>
    <property type="match status" value="1"/>
</dbReference>
<feature type="coiled-coil region" evidence="5">
    <location>
        <begin position="62"/>
        <end position="128"/>
    </location>
</feature>
<dbReference type="EMBL" id="CAJOBI010009922">
    <property type="protein sequence ID" value="CAF4149255.1"/>
    <property type="molecule type" value="Genomic_DNA"/>
</dbReference>
<dbReference type="EMBL" id="CAJOBH010048577">
    <property type="protein sequence ID" value="CAF4367762.1"/>
    <property type="molecule type" value="Genomic_DNA"/>
</dbReference>
<dbReference type="GO" id="GO:0005524">
    <property type="term" value="F:ATP binding"/>
    <property type="evidence" value="ECO:0007669"/>
    <property type="project" value="UniProtKB-KW"/>
</dbReference>
<dbReference type="Pfam" id="PF00271">
    <property type="entry name" value="Helicase_C"/>
    <property type="match status" value="1"/>
</dbReference>
<dbReference type="GO" id="GO:0016787">
    <property type="term" value="F:hydrolase activity"/>
    <property type="evidence" value="ECO:0007669"/>
    <property type="project" value="UniProtKB-KW"/>
</dbReference>
<name>A0A8S2V4P4_9BILA</name>
<reference evidence="10" key="1">
    <citation type="submission" date="2021-02" db="EMBL/GenBank/DDBJ databases">
        <authorList>
            <person name="Nowell W R."/>
        </authorList>
    </citation>
    <scope>NUCLEOTIDE SEQUENCE</scope>
</reference>
<feature type="region of interest" description="Disordered" evidence="6">
    <location>
        <begin position="1"/>
        <end position="28"/>
    </location>
</feature>
<dbReference type="SMART" id="SM00487">
    <property type="entry name" value="DEXDc"/>
    <property type="match status" value="1"/>
</dbReference>
<keyword evidence="4" id="KW-0067">ATP-binding</keyword>
<evidence type="ECO:0000256" key="1">
    <source>
        <dbReference type="ARBA" id="ARBA00022741"/>
    </source>
</evidence>
<dbReference type="Gene3D" id="3.40.50.300">
    <property type="entry name" value="P-loop containing nucleotide triphosphate hydrolases"/>
    <property type="match status" value="2"/>
</dbReference>
<proteinExistence type="predicted"/>
<protein>
    <submittedName>
        <fullName evidence="10">Uncharacterized protein</fullName>
    </submittedName>
</protein>
<evidence type="ECO:0000256" key="4">
    <source>
        <dbReference type="ARBA" id="ARBA00022840"/>
    </source>
</evidence>
<accession>A0A8S2V4P4</accession>
<dbReference type="PROSITE" id="PS51194">
    <property type="entry name" value="HELICASE_CTER"/>
    <property type="match status" value="1"/>
</dbReference>
<dbReference type="GO" id="GO:0003723">
    <property type="term" value="F:RNA binding"/>
    <property type="evidence" value="ECO:0007669"/>
    <property type="project" value="TreeGrafter"/>
</dbReference>
<keyword evidence="3" id="KW-0347">Helicase</keyword>
<dbReference type="AlphaFoldDB" id="A0A8S2V4P4"/>
<dbReference type="Proteomes" id="UP000681967">
    <property type="component" value="Unassembled WGS sequence"/>
</dbReference>
<keyword evidence="5" id="KW-0175">Coiled coil</keyword>
<feature type="non-terminal residue" evidence="10">
    <location>
        <position position="1"/>
    </location>
</feature>